<reference evidence="4 5" key="1">
    <citation type="submission" date="2018-06" db="EMBL/GenBank/DDBJ databases">
        <title>Thermoflavimicrobium daqus sp. nov., a thermophilic microbe isolated from Moutai-flavour Daqu.</title>
        <authorList>
            <person name="Wang X."/>
            <person name="Zhou H."/>
        </authorList>
    </citation>
    <scope>NUCLEOTIDE SEQUENCE [LARGE SCALE GENOMIC DNA]</scope>
    <source>
        <strain evidence="4 5">FBKL4.011</strain>
    </source>
</reference>
<feature type="domain" description="HTH tetR-type" evidence="3">
    <location>
        <begin position="2"/>
        <end position="62"/>
    </location>
</feature>
<dbReference type="SUPFAM" id="SSF46689">
    <property type="entry name" value="Homeodomain-like"/>
    <property type="match status" value="1"/>
</dbReference>
<reference evidence="4 5" key="2">
    <citation type="submission" date="2018-06" db="EMBL/GenBank/DDBJ databases">
        <authorList>
            <person name="Zhirakovskaya E."/>
        </authorList>
    </citation>
    <scope>NUCLEOTIDE SEQUENCE [LARGE SCALE GENOMIC DNA]</scope>
    <source>
        <strain evidence="4 5">FBKL4.011</strain>
    </source>
</reference>
<evidence type="ECO:0000313" key="5">
    <source>
        <dbReference type="Proteomes" id="UP000251213"/>
    </source>
</evidence>
<dbReference type="OrthoDB" id="881297at2"/>
<evidence type="ECO:0000256" key="2">
    <source>
        <dbReference type="PROSITE-ProRule" id="PRU00335"/>
    </source>
</evidence>
<keyword evidence="5" id="KW-1185">Reference proteome</keyword>
<dbReference type="GO" id="GO:0003677">
    <property type="term" value="F:DNA binding"/>
    <property type="evidence" value="ECO:0007669"/>
    <property type="project" value="UniProtKB-UniRule"/>
</dbReference>
<evidence type="ECO:0000313" key="4">
    <source>
        <dbReference type="EMBL" id="RAL21435.1"/>
    </source>
</evidence>
<dbReference type="Proteomes" id="UP000251213">
    <property type="component" value="Unassembled WGS sequence"/>
</dbReference>
<dbReference type="RefSeq" id="WP_113660213.1">
    <property type="nucleotide sequence ID" value="NZ_KZ845676.1"/>
</dbReference>
<feature type="DNA-binding region" description="H-T-H motif" evidence="2">
    <location>
        <begin position="25"/>
        <end position="44"/>
    </location>
</feature>
<evidence type="ECO:0000256" key="1">
    <source>
        <dbReference type="ARBA" id="ARBA00023125"/>
    </source>
</evidence>
<keyword evidence="1 2" id="KW-0238">DNA-binding</keyword>
<dbReference type="EMBL" id="QJKK01000014">
    <property type="protein sequence ID" value="RAL21435.1"/>
    <property type="molecule type" value="Genomic_DNA"/>
</dbReference>
<gene>
    <name evidence="4" type="ORF">DL897_16465</name>
</gene>
<dbReference type="InterPro" id="IPR001647">
    <property type="entry name" value="HTH_TetR"/>
</dbReference>
<name>A0A364K1E8_9BACL</name>
<dbReference type="PROSITE" id="PS50977">
    <property type="entry name" value="HTH_TETR_2"/>
    <property type="match status" value="1"/>
</dbReference>
<dbReference type="Pfam" id="PF00440">
    <property type="entry name" value="TetR_N"/>
    <property type="match status" value="1"/>
</dbReference>
<proteinExistence type="predicted"/>
<dbReference type="Gene3D" id="1.10.357.10">
    <property type="entry name" value="Tetracycline Repressor, domain 2"/>
    <property type="match status" value="1"/>
</dbReference>
<evidence type="ECO:0000259" key="3">
    <source>
        <dbReference type="PROSITE" id="PS50977"/>
    </source>
</evidence>
<organism evidence="4 5">
    <name type="scientific">Thermoflavimicrobium daqui</name>
    <dbReference type="NCBI Taxonomy" id="2137476"/>
    <lineage>
        <taxon>Bacteria</taxon>
        <taxon>Bacillati</taxon>
        <taxon>Bacillota</taxon>
        <taxon>Bacilli</taxon>
        <taxon>Bacillales</taxon>
        <taxon>Thermoactinomycetaceae</taxon>
        <taxon>Thermoflavimicrobium</taxon>
    </lineage>
</organism>
<dbReference type="AlphaFoldDB" id="A0A364K1E8"/>
<protein>
    <submittedName>
        <fullName evidence="4">TetR/AcrR family transcriptional regulator</fullName>
    </submittedName>
</protein>
<accession>A0A364K1E8</accession>
<dbReference type="InterPro" id="IPR009057">
    <property type="entry name" value="Homeodomain-like_sf"/>
</dbReference>
<dbReference type="PRINTS" id="PR00455">
    <property type="entry name" value="HTHTETR"/>
</dbReference>
<sequence>MRIDCKKCIDKLLPIIQKKGFNALKIDDVAKYMDISKATLYKYFSSKDEIVEKVVDVYVDCIKNIDQLIVNEEAPFSIRFQRLFEQSMLIAVYISDIFLEDLKTSYPQLLDRITQAQLERSWHLDQFYASGVSQGVFNPIHFKLFMFQDEIMLRKIIQPNFLIPNDLTIKQAIYEYYTLKKLQLFKPEYLEQMDDSLIKGAIHTIVQKLTYPYTT</sequence>
<comment type="caution">
    <text evidence="4">The sequence shown here is derived from an EMBL/GenBank/DDBJ whole genome shotgun (WGS) entry which is preliminary data.</text>
</comment>